<protein>
    <submittedName>
        <fullName evidence="1">Uncharacterized protein</fullName>
    </submittedName>
</protein>
<dbReference type="AlphaFoldDB" id="A0A8X6KB59"/>
<evidence type="ECO:0000313" key="1">
    <source>
        <dbReference type="EMBL" id="GFQ68224.1"/>
    </source>
</evidence>
<accession>A0A8X6KB59</accession>
<keyword evidence="2" id="KW-1185">Reference proteome</keyword>
<gene>
    <name evidence="1" type="primary">AVEN_127064_1</name>
    <name evidence="1" type="ORF">TNCT_730191</name>
</gene>
<dbReference type="EMBL" id="BMAO01000638">
    <property type="protein sequence ID" value="GFQ68224.1"/>
    <property type="molecule type" value="Genomic_DNA"/>
</dbReference>
<dbReference type="OrthoDB" id="6412431at2759"/>
<organism evidence="1 2">
    <name type="scientific">Trichonephila clavata</name>
    <name type="common">Joro spider</name>
    <name type="synonym">Nephila clavata</name>
    <dbReference type="NCBI Taxonomy" id="2740835"/>
    <lineage>
        <taxon>Eukaryota</taxon>
        <taxon>Metazoa</taxon>
        <taxon>Ecdysozoa</taxon>
        <taxon>Arthropoda</taxon>
        <taxon>Chelicerata</taxon>
        <taxon>Arachnida</taxon>
        <taxon>Araneae</taxon>
        <taxon>Araneomorphae</taxon>
        <taxon>Entelegynae</taxon>
        <taxon>Araneoidea</taxon>
        <taxon>Nephilidae</taxon>
        <taxon>Trichonephila</taxon>
    </lineage>
</organism>
<reference evidence="1" key="1">
    <citation type="submission" date="2020-07" db="EMBL/GenBank/DDBJ databases">
        <title>Multicomponent nature underlies the extraordinary mechanical properties of spider dragline silk.</title>
        <authorList>
            <person name="Kono N."/>
            <person name="Nakamura H."/>
            <person name="Mori M."/>
            <person name="Yoshida Y."/>
            <person name="Ohtoshi R."/>
            <person name="Malay A.D."/>
            <person name="Moran D.A.P."/>
            <person name="Tomita M."/>
            <person name="Numata K."/>
            <person name="Arakawa K."/>
        </authorList>
    </citation>
    <scope>NUCLEOTIDE SEQUENCE</scope>
</reference>
<comment type="caution">
    <text evidence="1">The sequence shown here is derived from an EMBL/GenBank/DDBJ whole genome shotgun (WGS) entry which is preliminary data.</text>
</comment>
<name>A0A8X6KB59_TRICU</name>
<evidence type="ECO:0000313" key="2">
    <source>
        <dbReference type="Proteomes" id="UP000887116"/>
    </source>
</evidence>
<dbReference type="Proteomes" id="UP000887116">
    <property type="component" value="Unassembled WGS sequence"/>
</dbReference>
<sequence>MSSICNCIDGTLKHIGNGIIQCTKCDETLNILNRQDPLESSKLAHNYVCLTGDSSIPCEFPFVDVPGILPKKINPTPINVLYNSIELLRAINAPFVQSNTSENSNSEILQHFFTEYTKAMEKLSSANDGSPERQLVFRLISQLKSLTETNILDHYFKTLVPYVSACHEQQCFLPDEPNIKTLPPAYQFLIELKRSVQIRSVYSKYCVPFDVVHIMVYCYACSHDEEIVANLAFDLLNRLCKGQFFNINTPYVQEVQKIINNNITFKQNTDLYYVVRSIRNGEACECLSTFLEKYAQLEKFVSNHFKSGDDFARGQAFPYAIFQTNSDYLGFVVALGHIATTMQKNNGKISKGLFATSRKLYRIIKTMVDKMKEFDTEYWTLDTFKIFLAQDDTFEKQVREMAELVLRDESSNNEN</sequence>
<proteinExistence type="predicted"/>